<gene>
    <name evidence="2" type="ORF">CALCODRAFT_212463</name>
</gene>
<reference evidence="2 3" key="1">
    <citation type="journal article" date="2016" name="Mol. Biol. Evol.">
        <title>Comparative Genomics of Early-Diverging Mushroom-Forming Fungi Provides Insights into the Origins of Lignocellulose Decay Capabilities.</title>
        <authorList>
            <person name="Nagy L.G."/>
            <person name="Riley R."/>
            <person name="Tritt A."/>
            <person name="Adam C."/>
            <person name="Daum C."/>
            <person name="Floudas D."/>
            <person name="Sun H."/>
            <person name="Yadav J.S."/>
            <person name="Pangilinan J."/>
            <person name="Larsson K.H."/>
            <person name="Matsuura K."/>
            <person name="Barry K."/>
            <person name="Labutti K."/>
            <person name="Kuo R."/>
            <person name="Ohm R.A."/>
            <person name="Bhattacharya S.S."/>
            <person name="Shirouzu T."/>
            <person name="Yoshinaga Y."/>
            <person name="Martin F.M."/>
            <person name="Grigoriev I.V."/>
            <person name="Hibbett D.S."/>
        </authorList>
    </citation>
    <scope>NUCLEOTIDE SEQUENCE [LARGE SCALE GENOMIC DNA]</scope>
    <source>
        <strain evidence="2 3">HHB12733</strain>
    </source>
</reference>
<name>A0A165HAC6_9BASI</name>
<evidence type="ECO:0000256" key="1">
    <source>
        <dbReference type="SAM" id="MobiDB-lite"/>
    </source>
</evidence>
<keyword evidence="3" id="KW-1185">Reference proteome</keyword>
<evidence type="ECO:0000313" key="2">
    <source>
        <dbReference type="EMBL" id="KZT59046.1"/>
    </source>
</evidence>
<sequence>MPARVRACPRSIALPHPTAKTKIKSSKYHPAVMSRPPLRTAGPVPSSDNPAATRPAVSTQHQPSASRSGQPRSRRTRAESGGRSARVCEHRQRAGAFFFSAISIQPARDHAPRWVCVLRGPALSRRLALPFRALFHWVHHDPGSDATHWRYSGSPPAAVLHNDLRARLLPPTMFLASTYRLENCIHASYADFTPVTPRSGCINICCEHTPF</sequence>
<accession>A0A165HAC6</accession>
<organism evidence="2 3">
    <name type="scientific">Calocera cornea HHB12733</name>
    <dbReference type="NCBI Taxonomy" id="1353952"/>
    <lineage>
        <taxon>Eukaryota</taxon>
        <taxon>Fungi</taxon>
        <taxon>Dikarya</taxon>
        <taxon>Basidiomycota</taxon>
        <taxon>Agaricomycotina</taxon>
        <taxon>Dacrymycetes</taxon>
        <taxon>Dacrymycetales</taxon>
        <taxon>Dacrymycetaceae</taxon>
        <taxon>Calocera</taxon>
    </lineage>
</organism>
<feature type="region of interest" description="Disordered" evidence="1">
    <location>
        <begin position="1"/>
        <end position="87"/>
    </location>
</feature>
<dbReference type="EMBL" id="KV423944">
    <property type="protein sequence ID" value="KZT59046.1"/>
    <property type="molecule type" value="Genomic_DNA"/>
</dbReference>
<protein>
    <submittedName>
        <fullName evidence="2">Uncharacterized protein</fullName>
    </submittedName>
</protein>
<dbReference type="AlphaFoldDB" id="A0A165HAC6"/>
<dbReference type="Proteomes" id="UP000076842">
    <property type="component" value="Unassembled WGS sequence"/>
</dbReference>
<dbReference type="InParanoid" id="A0A165HAC6"/>
<proteinExistence type="predicted"/>
<feature type="compositionally biased region" description="Polar residues" evidence="1">
    <location>
        <begin position="46"/>
        <end position="71"/>
    </location>
</feature>
<feature type="compositionally biased region" description="Basic and acidic residues" evidence="1">
    <location>
        <begin position="76"/>
        <end position="87"/>
    </location>
</feature>
<evidence type="ECO:0000313" key="3">
    <source>
        <dbReference type="Proteomes" id="UP000076842"/>
    </source>
</evidence>